<feature type="compositionally biased region" description="Acidic residues" evidence="1">
    <location>
        <begin position="711"/>
        <end position="720"/>
    </location>
</feature>
<feature type="compositionally biased region" description="Polar residues" evidence="1">
    <location>
        <begin position="1254"/>
        <end position="1266"/>
    </location>
</feature>
<feature type="compositionally biased region" description="Basic and acidic residues" evidence="1">
    <location>
        <begin position="643"/>
        <end position="657"/>
    </location>
</feature>
<feature type="compositionally biased region" description="Polar residues" evidence="1">
    <location>
        <begin position="1098"/>
        <end position="1127"/>
    </location>
</feature>
<feature type="compositionally biased region" description="Basic and acidic residues" evidence="1">
    <location>
        <begin position="75"/>
        <end position="111"/>
    </location>
</feature>
<reference evidence="2" key="1">
    <citation type="journal article" date="2023" name="Mol. Phylogenet. Evol.">
        <title>Genome-scale phylogeny and comparative genomics of the fungal order Sordariales.</title>
        <authorList>
            <person name="Hensen N."/>
            <person name="Bonometti L."/>
            <person name="Westerberg I."/>
            <person name="Brannstrom I.O."/>
            <person name="Guillou S."/>
            <person name="Cros-Aarteil S."/>
            <person name="Calhoun S."/>
            <person name="Haridas S."/>
            <person name="Kuo A."/>
            <person name="Mondo S."/>
            <person name="Pangilinan J."/>
            <person name="Riley R."/>
            <person name="LaButti K."/>
            <person name="Andreopoulos B."/>
            <person name="Lipzen A."/>
            <person name="Chen C."/>
            <person name="Yan M."/>
            <person name="Daum C."/>
            <person name="Ng V."/>
            <person name="Clum A."/>
            <person name="Steindorff A."/>
            <person name="Ohm R.A."/>
            <person name="Martin F."/>
            <person name="Silar P."/>
            <person name="Natvig D.O."/>
            <person name="Lalanne C."/>
            <person name="Gautier V."/>
            <person name="Ament-Velasquez S.L."/>
            <person name="Kruys A."/>
            <person name="Hutchinson M.I."/>
            <person name="Powell A.J."/>
            <person name="Barry K."/>
            <person name="Miller A.N."/>
            <person name="Grigoriev I.V."/>
            <person name="Debuchy R."/>
            <person name="Gladieux P."/>
            <person name="Hiltunen Thoren M."/>
            <person name="Johannesson H."/>
        </authorList>
    </citation>
    <scope>NUCLEOTIDE SEQUENCE</scope>
    <source>
        <strain evidence="2">CBS 892.96</strain>
    </source>
</reference>
<feature type="compositionally biased region" description="Basic and acidic residues" evidence="1">
    <location>
        <begin position="385"/>
        <end position="395"/>
    </location>
</feature>
<reference evidence="2" key="2">
    <citation type="submission" date="2023-05" db="EMBL/GenBank/DDBJ databases">
        <authorList>
            <consortium name="Lawrence Berkeley National Laboratory"/>
            <person name="Steindorff A."/>
            <person name="Hensen N."/>
            <person name="Bonometti L."/>
            <person name="Westerberg I."/>
            <person name="Brannstrom I.O."/>
            <person name="Guillou S."/>
            <person name="Cros-Aarteil S."/>
            <person name="Calhoun S."/>
            <person name="Haridas S."/>
            <person name="Kuo A."/>
            <person name="Mondo S."/>
            <person name="Pangilinan J."/>
            <person name="Riley R."/>
            <person name="Labutti K."/>
            <person name="Andreopoulos B."/>
            <person name="Lipzen A."/>
            <person name="Chen C."/>
            <person name="Yanf M."/>
            <person name="Daum C."/>
            <person name="Ng V."/>
            <person name="Clum A."/>
            <person name="Ohm R."/>
            <person name="Martin F."/>
            <person name="Silar P."/>
            <person name="Natvig D."/>
            <person name="Lalanne C."/>
            <person name="Gautier V."/>
            <person name="Ament-Velasquez S.L."/>
            <person name="Kruys A."/>
            <person name="Hutchinson M.I."/>
            <person name="Powell A.J."/>
            <person name="Barry K."/>
            <person name="Miller A.N."/>
            <person name="Grigoriev I.V."/>
            <person name="Debuchy R."/>
            <person name="Gladieux P."/>
            <person name="Thoren M.H."/>
            <person name="Johannesson H."/>
        </authorList>
    </citation>
    <scope>NUCLEOTIDE SEQUENCE</scope>
    <source>
        <strain evidence="2">CBS 892.96</strain>
    </source>
</reference>
<evidence type="ECO:0000313" key="3">
    <source>
        <dbReference type="Proteomes" id="UP001302321"/>
    </source>
</evidence>
<feature type="compositionally biased region" description="Basic and acidic residues" evidence="1">
    <location>
        <begin position="202"/>
        <end position="215"/>
    </location>
</feature>
<feature type="compositionally biased region" description="Low complexity" evidence="1">
    <location>
        <begin position="396"/>
        <end position="407"/>
    </location>
</feature>
<evidence type="ECO:0000313" key="2">
    <source>
        <dbReference type="EMBL" id="KAK4175767.1"/>
    </source>
</evidence>
<feature type="compositionally biased region" description="Basic and acidic residues" evidence="1">
    <location>
        <begin position="678"/>
        <end position="691"/>
    </location>
</feature>
<feature type="region of interest" description="Disordered" evidence="1">
    <location>
        <begin position="963"/>
        <end position="985"/>
    </location>
</feature>
<feature type="compositionally biased region" description="Basic and acidic residues" evidence="1">
    <location>
        <begin position="768"/>
        <end position="778"/>
    </location>
</feature>
<feature type="compositionally biased region" description="Basic and acidic residues" evidence="1">
    <location>
        <begin position="1366"/>
        <end position="1380"/>
    </location>
</feature>
<feature type="compositionally biased region" description="Basic and acidic residues" evidence="1">
    <location>
        <begin position="453"/>
        <end position="473"/>
    </location>
</feature>
<proteinExistence type="predicted"/>
<feature type="compositionally biased region" description="Polar residues" evidence="1">
    <location>
        <begin position="1163"/>
        <end position="1175"/>
    </location>
</feature>
<feature type="compositionally biased region" description="Polar residues" evidence="1">
    <location>
        <begin position="792"/>
        <end position="804"/>
    </location>
</feature>
<feature type="compositionally biased region" description="Gly residues" evidence="1">
    <location>
        <begin position="1308"/>
        <end position="1330"/>
    </location>
</feature>
<feature type="compositionally biased region" description="Polar residues" evidence="1">
    <location>
        <begin position="1198"/>
        <end position="1215"/>
    </location>
</feature>
<accession>A0AAN6W7U2</accession>
<dbReference type="Proteomes" id="UP001302321">
    <property type="component" value="Unassembled WGS sequence"/>
</dbReference>
<organism evidence="2 3">
    <name type="scientific">Triangularia setosa</name>
    <dbReference type="NCBI Taxonomy" id="2587417"/>
    <lineage>
        <taxon>Eukaryota</taxon>
        <taxon>Fungi</taxon>
        <taxon>Dikarya</taxon>
        <taxon>Ascomycota</taxon>
        <taxon>Pezizomycotina</taxon>
        <taxon>Sordariomycetes</taxon>
        <taxon>Sordariomycetidae</taxon>
        <taxon>Sordariales</taxon>
        <taxon>Podosporaceae</taxon>
        <taxon>Triangularia</taxon>
    </lineage>
</organism>
<feature type="compositionally biased region" description="Basic and acidic residues" evidence="1">
    <location>
        <begin position="741"/>
        <end position="757"/>
    </location>
</feature>
<feature type="compositionally biased region" description="Basic and acidic residues" evidence="1">
    <location>
        <begin position="317"/>
        <end position="329"/>
    </location>
</feature>
<protein>
    <submittedName>
        <fullName evidence="2">Uncharacterized protein</fullName>
    </submittedName>
</protein>
<comment type="caution">
    <text evidence="2">The sequence shown here is derived from an EMBL/GenBank/DDBJ whole genome shotgun (WGS) entry which is preliminary data.</text>
</comment>
<dbReference type="EMBL" id="MU866221">
    <property type="protein sequence ID" value="KAK4175767.1"/>
    <property type="molecule type" value="Genomic_DNA"/>
</dbReference>
<evidence type="ECO:0000256" key="1">
    <source>
        <dbReference type="SAM" id="MobiDB-lite"/>
    </source>
</evidence>
<feature type="region of interest" description="Disordered" evidence="1">
    <location>
        <begin position="157"/>
        <end position="892"/>
    </location>
</feature>
<feature type="compositionally biased region" description="Polar residues" evidence="1">
    <location>
        <begin position="240"/>
        <end position="260"/>
    </location>
</feature>
<feature type="compositionally biased region" description="Acidic residues" evidence="1">
    <location>
        <begin position="631"/>
        <end position="642"/>
    </location>
</feature>
<feature type="compositionally biased region" description="Low complexity" evidence="1">
    <location>
        <begin position="373"/>
        <end position="383"/>
    </location>
</feature>
<feature type="compositionally biased region" description="Basic and acidic residues" evidence="1">
    <location>
        <begin position="1216"/>
        <end position="1225"/>
    </location>
</feature>
<gene>
    <name evidence="2" type="ORF">QBC36DRAFT_240398</name>
</gene>
<keyword evidence="3" id="KW-1185">Reference proteome</keyword>
<name>A0AAN6W7U2_9PEZI</name>
<feature type="region of interest" description="Disordered" evidence="1">
    <location>
        <begin position="1087"/>
        <end position="1380"/>
    </location>
</feature>
<sequence length="1380" mass="149952">MDIAQLVAQMQDTLSTIHTTLASLNTTEHDAKLDELEARRDSTIKHLLAAFSAESEVLHHKRLAEREEIAERRRIEDEERERRRRQEDEELAERNKQEDEARDGRLLHETNEVEEETDQLMEEVEEEAQKVIDEGQKKLMDLEERRKELNHLIEEQLRMPLITSPPRRSRRGSNMPPVVATPSKPPEPMALEPPKNASAKALKPEDVFTDRHDEISEPTFESQTMPQADTAEASILDAEANSQKQASPTNSNDSRPTSCQDRPLFVQPVISRAGTIIHPDQLEQKAPMPAEPIGVPTRNTDSPDAFGSPKSDVTWWENKRREEAERTLCREATSSSLSFHNDAGEPATPQSSAGHDTKDVGLSISSTDTPSLAAATQATPGAAHQDIEHEDEARPARQAPALPQLSPQEEEAMPNEIPRGTSHAGEEIMAATMKAASVGSDSASEYGSSLAGHEIKPPVQDERAPARKVDLLKNDPSPADIPLPLTATGDNFDSAGDTSVESAHEQHATLASALSDHTRSHSGENVSFAADEDQENSHDASFGPTEASVTPEHHESEISAEGDAVSPVSSYHDQPSTEHHTAPSEPAKVVLPPDMDDSCSLTDGSKYCQSEELSEMHSTHRPPLIYSESYTGDDGDDAEVDIPLERVPSRQPSREEPGSDELEDARHGDTEPQANIQRDLDPDSQEEKQDQENLQTPALQAIPEHEALESMPEEPADLELEQQTSGLGIQLEANVDSPVPENEHNPHHDTDVPHDEEVPALSSSSDHGGQDHSYYDDDSHLDDEYAQPKPVTPNSLILQPFRTSDSGDRGSSVCDGDVSELPDDVGRHREGDAEPGVSGAGGQPGDQADLGVLPDHGHMGGGGAEGAQDETNEPLVVERDDADDTALPSAGFKTELNLAEQLRRASQVSNQSVEMEAAYTTTVDGEGELFDDEDAETDDVSDIEDAYLNDESVVDAAVAAMGPEPKGEESARGGSVTEKTPAEVPAEAPVDAALNAQVEPTVEMPEQMAAKIKAEAQTQVPDDTPYATPMEMPVPVEIHAQMQAVVETLDSMPVVSATVPTIETPEPGHHGTSPSWVHEADNYFDEQDDEPQQKLDTPRNQFFEQPRTDITTTAVTSDSRPANQGLSASIHHPGRPQTPSQDTELARQEYPPTPSHGQEEQDSSPQSVRSQSTIDSAPPSPDQHSVTDAHDPVIRGLVSTQSPSYQTGRPRNNSHLTEDGHHRDESEDNNNPFAKWQQRDSTLSVPDQPPIASFNANRSIKHSYTGSEPAGDQKRGSLFQRMRNVFEQQSNASEINTSRPTSTDRHSGGGGVGGGGSGSGSGLWGSGGPLSGRFGKSWSSSSNDHHRDYHHHPYTGAGYPPDPDIVEERSGFLEGREDLN</sequence>
<feature type="region of interest" description="Disordered" evidence="1">
    <location>
        <begin position="75"/>
        <end position="117"/>
    </location>
</feature>
<feature type="compositionally biased region" description="Polar residues" evidence="1">
    <location>
        <begin position="1286"/>
        <end position="1301"/>
    </location>
</feature>
<feature type="compositionally biased region" description="Polar residues" evidence="1">
    <location>
        <begin position="488"/>
        <end position="501"/>
    </location>
</feature>